<dbReference type="PANTHER" id="PTHR46222:SF3">
    <property type="entry name" value="PEPTIDYLPROLYL ISOMERASE"/>
    <property type="match status" value="1"/>
</dbReference>
<evidence type="ECO:0000256" key="1">
    <source>
        <dbReference type="ARBA" id="ARBA00000971"/>
    </source>
</evidence>
<dbReference type="GO" id="GO:0003755">
    <property type="term" value="F:peptidyl-prolyl cis-trans isomerase activity"/>
    <property type="evidence" value="ECO:0007669"/>
    <property type="project" value="UniProtKB-KW"/>
</dbReference>
<reference evidence="16" key="1">
    <citation type="submission" date="2015-02" db="EMBL/GenBank/DDBJ databases">
        <title>Genome sequencing for Strongylocentrotus purpuratus.</title>
        <authorList>
            <person name="Murali S."/>
            <person name="Liu Y."/>
            <person name="Vee V."/>
            <person name="English A."/>
            <person name="Wang M."/>
            <person name="Skinner E."/>
            <person name="Han Y."/>
            <person name="Muzny D.M."/>
            <person name="Worley K.C."/>
            <person name="Gibbs R.A."/>
        </authorList>
    </citation>
    <scope>NUCLEOTIDE SEQUENCE</scope>
</reference>
<keyword evidence="4" id="KW-0677">Repeat</keyword>
<dbReference type="EC" id="5.2.1.8" evidence="2 10"/>
<dbReference type="AlphaFoldDB" id="A0A7M7RFD5"/>
<evidence type="ECO:0000256" key="12">
    <source>
        <dbReference type="SAM" id="SignalP"/>
    </source>
</evidence>
<name>A0A7M7RFD5_STRPU</name>
<dbReference type="PROSITE" id="PS50059">
    <property type="entry name" value="FKBP_PPIASE"/>
    <property type="match status" value="1"/>
</dbReference>
<feature type="domain" description="EF-hand" evidence="14">
    <location>
        <begin position="167"/>
        <end position="202"/>
    </location>
</feature>
<evidence type="ECO:0000313" key="16">
    <source>
        <dbReference type="Proteomes" id="UP000007110"/>
    </source>
</evidence>
<dbReference type="RefSeq" id="XP_782646.1">
    <property type="nucleotide sequence ID" value="XM_777553.5"/>
</dbReference>
<keyword evidence="3 12" id="KW-0732">Signal</keyword>
<feature type="region of interest" description="Disordered" evidence="11">
    <location>
        <begin position="221"/>
        <end position="241"/>
    </location>
</feature>
<protein>
    <recommendedName>
        <fullName evidence="2 10">peptidylprolyl isomerase</fullName>
        <ecNumber evidence="2 10">5.2.1.8</ecNumber>
    </recommendedName>
</protein>
<dbReference type="InterPro" id="IPR052273">
    <property type="entry name" value="PPIase_FKBP"/>
</dbReference>
<feature type="domain" description="PPIase FKBP-type" evidence="13">
    <location>
        <begin position="69"/>
        <end position="165"/>
    </location>
</feature>
<keyword evidence="9 10" id="KW-0413">Isomerase</keyword>
<evidence type="ECO:0000256" key="6">
    <source>
        <dbReference type="ARBA" id="ARBA00022837"/>
    </source>
</evidence>
<dbReference type="KEGG" id="spu:577318"/>
<feature type="chain" id="PRO_5029556946" description="peptidylprolyl isomerase" evidence="12">
    <location>
        <begin position="23"/>
        <end position="241"/>
    </location>
</feature>
<evidence type="ECO:0000256" key="7">
    <source>
        <dbReference type="ARBA" id="ARBA00023110"/>
    </source>
</evidence>
<keyword evidence="16" id="KW-1185">Reference proteome</keyword>
<dbReference type="GeneID" id="577318"/>
<evidence type="ECO:0000256" key="9">
    <source>
        <dbReference type="ARBA" id="ARBA00023235"/>
    </source>
</evidence>
<keyword evidence="7 10" id="KW-0697">Rotamase</keyword>
<evidence type="ECO:0000259" key="14">
    <source>
        <dbReference type="PROSITE" id="PS50222"/>
    </source>
</evidence>
<dbReference type="SUPFAM" id="SSF54534">
    <property type="entry name" value="FKBP-like"/>
    <property type="match status" value="1"/>
</dbReference>
<keyword evidence="5" id="KW-0256">Endoplasmic reticulum</keyword>
<keyword evidence="8" id="KW-0325">Glycoprotein</keyword>
<dbReference type="Proteomes" id="UP000007110">
    <property type="component" value="Unassembled WGS sequence"/>
</dbReference>
<organism evidence="15 16">
    <name type="scientific">Strongylocentrotus purpuratus</name>
    <name type="common">Purple sea urchin</name>
    <dbReference type="NCBI Taxonomy" id="7668"/>
    <lineage>
        <taxon>Eukaryota</taxon>
        <taxon>Metazoa</taxon>
        <taxon>Echinodermata</taxon>
        <taxon>Eleutherozoa</taxon>
        <taxon>Echinozoa</taxon>
        <taxon>Echinoidea</taxon>
        <taxon>Euechinoidea</taxon>
        <taxon>Echinacea</taxon>
        <taxon>Camarodonta</taxon>
        <taxon>Echinidea</taxon>
        <taxon>Strongylocentrotidae</taxon>
        <taxon>Strongylocentrotus</taxon>
    </lineage>
</organism>
<evidence type="ECO:0000256" key="8">
    <source>
        <dbReference type="ARBA" id="ARBA00023180"/>
    </source>
</evidence>
<dbReference type="InterPro" id="IPR018247">
    <property type="entry name" value="EF_Hand_1_Ca_BS"/>
</dbReference>
<evidence type="ECO:0000256" key="11">
    <source>
        <dbReference type="SAM" id="MobiDB-lite"/>
    </source>
</evidence>
<dbReference type="Pfam" id="PF13499">
    <property type="entry name" value="EF-hand_7"/>
    <property type="match status" value="1"/>
</dbReference>
<sequence>MEYRKLLVAGFMLICLAIPVLSDDDVEIEVEDEEEVEEFEGRRDQMPPPEIEWENIKAVTKCRKRLTDDDTAGIHFVGKLASDGSIFYDSREDNVKDEWQSFPMGVGESIKGLELGILGMCKDEIRKVVVEPEMVKNGRHLFDPNDGKIPRGQKLIFEVELMQMGPNYIKGLPNMFKVYDTDKDNLLSHGEIKEYLIKDGTFGPDGPLVSKLAKEVIDKDDRDKDGSLTWKEFSGPKHDEL</sequence>
<evidence type="ECO:0000256" key="4">
    <source>
        <dbReference type="ARBA" id="ARBA00022737"/>
    </source>
</evidence>
<dbReference type="PROSITE" id="PS00018">
    <property type="entry name" value="EF_HAND_1"/>
    <property type="match status" value="2"/>
</dbReference>
<proteinExistence type="predicted"/>
<accession>A0A7M7RFD5</accession>
<reference evidence="15" key="2">
    <citation type="submission" date="2021-01" db="UniProtKB">
        <authorList>
            <consortium name="EnsemblMetazoa"/>
        </authorList>
    </citation>
    <scope>IDENTIFICATION</scope>
</reference>
<evidence type="ECO:0000313" key="15">
    <source>
        <dbReference type="EnsemblMetazoa" id="XP_782646"/>
    </source>
</evidence>
<feature type="signal peptide" evidence="12">
    <location>
        <begin position="1"/>
        <end position="22"/>
    </location>
</feature>
<dbReference type="InterPro" id="IPR046357">
    <property type="entry name" value="PPIase_dom_sf"/>
</dbReference>
<dbReference type="GO" id="GO:0005509">
    <property type="term" value="F:calcium ion binding"/>
    <property type="evidence" value="ECO:0007669"/>
    <property type="project" value="InterPro"/>
</dbReference>
<dbReference type="OrthoDB" id="1902587at2759"/>
<evidence type="ECO:0000256" key="10">
    <source>
        <dbReference type="PROSITE-ProRule" id="PRU00277"/>
    </source>
</evidence>
<dbReference type="PROSITE" id="PS50222">
    <property type="entry name" value="EF_HAND_2"/>
    <property type="match status" value="1"/>
</dbReference>
<dbReference type="Pfam" id="PF00254">
    <property type="entry name" value="FKBP_C"/>
    <property type="match status" value="1"/>
</dbReference>
<evidence type="ECO:0000259" key="13">
    <source>
        <dbReference type="PROSITE" id="PS50059"/>
    </source>
</evidence>
<dbReference type="InParanoid" id="A0A7M7RFD5"/>
<dbReference type="SUPFAM" id="SSF47473">
    <property type="entry name" value="EF-hand"/>
    <property type="match status" value="1"/>
</dbReference>
<dbReference type="GO" id="GO:0005783">
    <property type="term" value="C:endoplasmic reticulum"/>
    <property type="evidence" value="ECO:0007669"/>
    <property type="project" value="UniProtKB-ARBA"/>
</dbReference>
<evidence type="ECO:0000256" key="5">
    <source>
        <dbReference type="ARBA" id="ARBA00022824"/>
    </source>
</evidence>
<comment type="catalytic activity">
    <reaction evidence="1 10">
        <text>[protein]-peptidylproline (omega=180) = [protein]-peptidylproline (omega=0)</text>
        <dbReference type="Rhea" id="RHEA:16237"/>
        <dbReference type="Rhea" id="RHEA-COMP:10747"/>
        <dbReference type="Rhea" id="RHEA-COMP:10748"/>
        <dbReference type="ChEBI" id="CHEBI:83833"/>
        <dbReference type="ChEBI" id="CHEBI:83834"/>
        <dbReference type="EC" id="5.2.1.8"/>
    </reaction>
</comment>
<dbReference type="InterPro" id="IPR011992">
    <property type="entry name" value="EF-hand-dom_pair"/>
</dbReference>
<dbReference type="Gene3D" id="3.10.50.40">
    <property type="match status" value="1"/>
</dbReference>
<keyword evidence="6" id="KW-0106">Calcium</keyword>
<dbReference type="PANTHER" id="PTHR46222">
    <property type="entry name" value="PEPTIDYL-PROLYL CIS-TRANS ISOMERASE FKBP7/14"/>
    <property type="match status" value="1"/>
</dbReference>
<dbReference type="OMA" id="KNGPRSH"/>
<evidence type="ECO:0000256" key="3">
    <source>
        <dbReference type="ARBA" id="ARBA00022729"/>
    </source>
</evidence>
<dbReference type="EnsemblMetazoa" id="XM_777553">
    <property type="protein sequence ID" value="XP_782646"/>
    <property type="gene ID" value="LOC577318"/>
</dbReference>
<evidence type="ECO:0000256" key="2">
    <source>
        <dbReference type="ARBA" id="ARBA00013194"/>
    </source>
</evidence>
<dbReference type="Gene3D" id="1.10.238.10">
    <property type="entry name" value="EF-hand"/>
    <property type="match status" value="1"/>
</dbReference>
<dbReference type="InterPro" id="IPR001179">
    <property type="entry name" value="PPIase_FKBP_dom"/>
</dbReference>
<dbReference type="InterPro" id="IPR002048">
    <property type="entry name" value="EF_hand_dom"/>
</dbReference>